<name>A0A0K1QBJ0_9BACT</name>
<feature type="domain" description="Protein kinase" evidence="5">
    <location>
        <begin position="23"/>
        <end position="323"/>
    </location>
</feature>
<dbReference type="SUPFAM" id="SSF56112">
    <property type="entry name" value="Protein kinase-like (PK-like)"/>
    <property type="match status" value="1"/>
</dbReference>
<dbReference type="PROSITE" id="PS50011">
    <property type="entry name" value="PROTEIN_KINASE_DOM"/>
    <property type="match status" value="1"/>
</dbReference>
<dbReference type="InterPro" id="IPR008271">
    <property type="entry name" value="Ser/Thr_kinase_AS"/>
</dbReference>
<evidence type="ECO:0000256" key="3">
    <source>
        <dbReference type="PROSITE-ProRule" id="PRU10141"/>
    </source>
</evidence>
<dbReference type="InterPro" id="IPR000719">
    <property type="entry name" value="Prot_kinase_dom"/>
</dbReference>
<accession>A0A0K1QBJ0</accession>
<dbReference type="InterPro" id="IPR042095">
    <property type="entry name" value="SUMF_sf"/>
</dbReference>
<feature type="transmembrane region" description="Helical" evidence="4">
    <location>
        <begin position="383"/>
        <end position="405"/>
    </location>
</feature>
<dbReference type="GO" id="GO:0005524">
    <property type="term" value="F:ATP binding"/>
    <property type="evidence" value="ECO:0007669"/>
    <property type="project" value="UniProtKB-UniRule"/>
</dbReference>
<dbReference type="InterPro" id="IPR017441">
    <property type="entry name" value="Protein_kinase_ATP_BS"/>
</dbReference>
<keyword evidence="4" id="KW-1133">Transmembrane helix</keyword>
<evidence type="ECO:0000256" key="4">
    <source>
        <dbReference type="SAM" id="Phobius"/>
    </source>
</evidence>
<dbReference type="RefSeq" id="WP_146653932.1">
    <property type="nucleotide sequence ID" value="NZ_CP012333.1"/>
</dbReference>
<evidence type="ECO:0000313" key="6">
    <source>
        <dbReference type="EMBL" id="AKV03114.1"/>
    </source>
</evidence>
<sequence>MTSENVESADALQLVGTTIADKYAIEAVVGQGGFATVYRATHVLWKRPVAVKVFTALGEVGTEQRQRLLDDFIQEGALLAELSERSTAICQARDVGMFTSSKGENVPYMVLEWLEGKPLEALVEEERQQGLPLRTLDQTMRLLEPVAEALALAHKKGIAHRDVKPANVFVLGDPATLAGNTDSAGVKLLDFGIAKVVQDAQKMGFGKTAGHITSFTPLYGAPEQFNRGYGATGPWTDVFALALVLAEVLSGREPMSGDNLMQLAFAASDPQRRPTPRTLGVTISDALEAVFLRAVAVRIEERFQTAGDFWTALRVAVAGQPVSAAFASANRLSATGSVDAFGKTGFSHTGPGPTSLGTTPPVPPSQGATAMAMAPQATPKSSAGLVAVVALVGLAVVGGGGAFLASKAKSGKASAAIASASALVVSASAPVSAVASAAPPPATCPPGMIRVPGGEFFMGSDEKDALDSEKPAHKVKLSPYCLDELEVSVAQYKECSDRGACRRAGKENVWKGILPVQQKIYDPLCNINDPVGKASHPINCVDWEQARQFCEARDGRLPTEAEWEFAARGPDGRIYPWGDEAPNAQLLNACGKECVAWQKKHPDPTTPPAGMYTEDDGFPNTAPVGSFSKGKSRYGIQDVVGNVWEWVADWHADYDQRAPSATAVDPKGPESGTHRIIRGGAWNGAMPSWVRPSVRYHALPTDRSYGFGFRCAKSL</sequence>
<protein>
    <submittedName>
        <fullName evidence="6">Adenylate cyclase</fullName>
    </submittedName>
</protein>
<dbReference type="PANTHER" id="PTHR23150:SF19">
    <property type="entry name" value="FORMYLGLYCINE-GENERATING ENZYME"/>
    <property type="match status" value="1"/>
</dbReference>
<dbReference type="CDD" id="cd14014">
    <property type="entry name" value="STKc_PknB_like"/>
    <property type="match status" value="1"/>
</dbReference>
<dbReference type="Pfam" id="PF00069">
    <property type="entry name" value="Pkinase"/>
    <property type="match status" value="1"/>
</dbReference>
<evidence type="ECO:0000259" key="5">
    <source>
        <dbReference type="PROSITE" id="PS50011"/>
    </source>
</evidence>
<proteinExistence type="predicted"/>
<dbReference type="InterPro" id="IPR016187">
    <property type="entry name" value="CTDL_fold"/>
</dbReference>
<keyword evidence="1 3" id="KW-0547">Nucleotide-binding</keyword>
<dbReference type="Pfam" id="PF03781">
    <property type="entry name" value="FGE-sulfatase"/>
    <property type="match status" value="1"/>
</dbReference>
<dbReference type="OrthoDB" id="9768004at2"/>
<dbReference type="SUPFAM" id="SSF56436">
    <property type="entry name" value="C-type lectin-like"/>
    <property type="match status" value="1"/>
</dbReference>
<dbReference type="Proteomes" id="UP000064967">
    <property type="component" value="Chromosome"/>
</dbReference>
<dbReference type="SMART" id="SM00220">
    <property type="entry name" value="S_TKc"/>
    <property type="match status" value="1"/>
</dbReference>
<dbReference type="GO" id="GO:0004672">
    <property type="term" value="F:protein kinase activity"/>
    <property type="evidence" value="ECO:0007669"/>
    <property type="project" value="InterPro"/>
</dbReference>
<evidence type="ECO:0000256" key="1">
    <source>
        <dbReference type="ARBA" id="ARBA00022741"/>
    </source>
</evidence>
<keyword evidence="4" id="KW-0472">Membrane</keyword>
<dbReference type="PANTHER" id="PTHR23150">
    <property type="entry name" value="SULFATASE MODIFYING FACTOR 1, 2"/>
    <property type="match status" value="1"/>
</dbReference>
<dbReference type="InterPro" id="IPR011009">
    <property type="entry name" value="Kinase-like_dom_sf"/>
</dbReference>
<dbReference type="PROSITE" id="PS00108">
    <property type="entry name" value="PROTEIN_KINASE_ST"/>
    <property type="match status" value="1"/>
</dbReference>
<reference evidence="6 7" key="1">
    <citation type="submission" date="2015-08" db="EMBL/GenBank/DDBJ databases">
        <authorList>
            <person name="Babu N.S."/>
            <person name="Beckwith C.J."/>
            <person name="Beseler K.G."/>
            <person name="Brison A."/>
            <person name="Carone J.V."/>
            <person name="Caskin T.P."/>
            <person name="Diamond M."/>
            <person name="Durham M.E."/>
            <person name="Foxe J.M."/>
            <person name="Go M."/>
            <person name="Henderson B.A."/>
            <person name="Jones I.B."/>
            <person name="McGettigan J.A."/>
            <person name="Micheletti S.J."/>
            <person name="Nasrallah M.E."/>
            <person name="Ortiz D."/>
            <person name="Piller C.R."/>
            <person name="Privatt S.R."/>
            <person name="Schneider S.L."/>
            <person name="Sharp S."/>
            <person name="Smith T.C."/>
            <person name="Stanton J.D."/>
            <person name="Ullery H.E."/>
            <person name="Wilson R.J."/>
            <person name="Serrano M.G."/>
            <person name="Buck G."/>
            <person name="Lee V."/>
            <person name="Wang Y."/>
            <person name="Carvalho R."/>
            <person name="Voegtly L."/>
            <person name="Shi R."/>
            <person name="Duckworth R."/>
            <person name="Johnson A."/>
            <person name="Loviza R."/>
            <person name="Walstead R."/>
            <person name="Shah Z."/>
            <person name="Kiflezghi M."/>
            <person name="Wade K."/>
            <person name="Ball S.L."/>
            <person name="Bradley K.W."/>
            <person name="Asai D.J."/>
            <person name="Bowman C.A."/>
            <person name="Russell D.A."/>
            <person name="Pope W.H."/>
            <person name="Jacobs-Sera D."/>
            <person name="Hendrix R.W."/>
            <person name="Hatfull G.F."/>
        </authorList>
    </citation>
    <scope>NUCLEOTIDE SEQUENCE [LARGE SCALE GENOMIC DNA]</scope>
    <source>
        <strain evidence="6 7">DSM 27648</strain>
    </source>
</reference>
<dbReference type="Gene3D" id="3.30.200.20">
    <property type="entry name" value="Phosphorylase Kinase, domain 1"/>
    <property type="match status" value="1"/>
</dbReference>
<dbReference type="PROSITE" id="PS00107">
    <property type="entry name" value="PROTEIN_KINASE_ATP"/>
    <property type="match status" value="1"/>
</dbReference>
<dbReference type="Gene3D" id="1.10.510.10">
    <property type="entry name" value="Transferase(Phosphotransferase) domain 1"/>
    <property type="match status" value="1"/>
</dbReference>
<feature type="transmembrane region" description="Helical" evidence="4">
    <location>
        <begin position="417"/>
        <end position="438"/>
    </location>
</feature>
<dbReference type="STRING" id="1391654.AKJ09_09777"/>
<organism evidence="6 7">
    <name type="scientific">Labilithrix luteola</name>
    <dbReference type="NCBI Taxonomy" id="1391654"/>
    <lineage>
        <taxon>Bacteria</taxon>
        <taxon>Pseudomonadati</taxon>
        <taxon>Myxococcota</taxon>
        <taxon>Polyangia</taxon>
        <taxon>Polyangiales</taxon>
        <taxon>Labilitrichaceae</taxon>
        <taxon>Labilithrix</taxon>
    </lineage>
</organism>
<keyword evidence="2 3" id="KW-0067">ATP-binding</keyword>
<dbReference type="PATRIC" id="fig|1391654.3.peg.9902"/>
<keyword evidence="7" id="KW-1185">Reference proteome</keyword>
<dbReference type="AlphaFoldDB" id="A0A0K1QBJ0"/>
<feature type="binding site" evidence="3">
    <location>
        <position position="52"/>
    </location>
    <ligand>
        <name>ATP</name>
        <dbReference type="ChEBI" id="CHEBI:30616"/>
    </ligand>
</feature>
<evidence type="ECO:0000313" key="7">
    <source>
        <dbReference type="Proteomes" id="UP000064967"/>
    </source>
</evidence>
<dbReference type="Gene3D" id="3.90.1580.10">
    <property type="entry name" value="paralog of FGE (formylglycine-generating enzyme)"/>
    <property type="match status" value="1"/>
</dbReference>
<dbReference type="EMBL" id="CP012333">
    <property type="protein sequence ID" value="AKV03114.1"/>
    <property type="molecule type" value="Genomic_DNA"/>
</dbReference>
<evidence type="ECO:0000256" key="2">
    <source>
        <dbReference type="ARBA" id="ARBA00022840"/>
    </source>
</evidence>
<dbReference type="InterPro" id="IPR051043">
    <property type="entry name" value="Sulfatase_Mod_Factor_Kinase"/>
</dbReference>
<gene>
    <name evidence="6" type="ORF">AKJ09_09777</name>
</gene>
<dbReference type="GO" id="GO:0120147">
    <property type="term" value="F:formylglycine-generating oxidase activity"/>
    <property type="evidence" value="ECO:0007669"/>
    <property type="project" value="TreeGrafter"/>
</dbReference>
<keyword evidence="4" id="KW-0812">Transmembrane</keyword>
<dbReference type="KEGG" id="llu:AKJ09_09777"/>
<dbReference type="InterPro" id="IPR005532">
    <property type="entry name" value="SUMF_dom"/>
</dbReference>